<evidence type="ECO:0000313" key="5">
    <source>
        <dbReference type="Proteomes" id="UP000692954"/>
    </source>
</evidence>
<keyword evidence="2" id="KW-0378">Hydrolase</keyword>
<dbReference type="EMBL" id="CAJJDN010000009">
    <property type="protein sequence ID" value="CAD8055233.1"/>
    <property type="molecule type" value="Genomic_DNA"/>
</dbReference>
<dbReference type="CDD" id="cd00143">
    <property type="entry name" value="PP2Cc"/>
    <property type="match status" value="1"/>
</dbReference>
<evidence type="ECO:0000256" key="1">
    <source>
        <dbReference type="ARBA" id="ARBA00004170"/>
    </source>
</evidence>
<dbReference type="PROSITE" id="PS01032">
    <property type="entry name" value="PPM_1"/>
    <property type="match status" value="1"/>
</dbReference>
<keyword evidence="5" id="KW-1185">Reference proteome</keyword>
<dbReference type="OrthoDB" id="10264738at2759"/>
<sequence length="349" mass="40167">MNFLRKGNNTPLRVNQNQDKTLLHLPNIFLFQQSPERRSIHQNKSQNQKYVLKKLDLSTNTVDLKSDRTKQLIGNLSYQTRTLSGLNINNQQKINQDSYLILKDLEYKLFGIYDGHGRFGHLVSSFMKFNLEKFINSQTGNIEEMKVAYEQVNNKLLESNIDTQLSGSTGISVHINGQHLFCCNVGDSKAILGRRQLLNKYQAIKLNKLHKPIGQERDRIIKFGGRVECNRDLYGRPKSPLRIWMLNEDLPGLAMTRSFGDKMGIKAGIIAIPDIIEVLLTKDDHFILIGSDGLFEHLNEDDICKLISRYYPLQIEKAADMLMLEAQKSWKSFCLGRDDITFILIFRFT</sequence>
<dbReference type="AlphaFoldDB" id="A0A8S1KM92"/>
<comment type="caution">
    <text evidence="4">The sequence shown here is derived from an EMBL/GenBank/DDBJ whole genome shotgun (WGS) entry which is preliminary data.</text>
</comment>
<gene>
    <name evidence="4" type="ORF">PSON_ATCC_30995.1.T0090138</name>
</gene>
<dbReference type="SMART" id="SM00332">
    <property type="entry name" value="PP2Cc"/>
    <property type="match status" value="1"/>
</dbReference>
<keyword evidence="2" id="KW-0904">Protein phosphatase</keyword>
<feature type="domain" description="PPM-type phosphatase" evidence="3">
    <location>
        <begin position="77"/>
        <end position="347"/>
    </location>
</feature>
<evidence type="ECO:0000256" key="2">
    <source>
        <dbReference type="RuleBase" id="RU003465"/>
    </source>
</evidence>
<dbReference type="GO" id="GO:0004722">
    <property type="term" value="F:protein serine/threonine phosphatase activity"/>
    <property type="evidence" value="ECO:0007669"/>
    <property type="project" value="InterPro"/>
</dbReference>
<evidence type="ECO:0000259" key="3">
    <source>
        <dbReference type="PROSITE" id="PS51746"/>
    </source>
</evidence>
<protein>
    <recommendedName>
        <fullName evidence="3">PPM-type phosphatase domain-containing protein</fullName>
    </recommendedName>
</protein>
<dbReference type="Proteomes" id="UP000692954">
    <property type="component" value="Unassembled WGS sequence"/>
</dbReference>
<proteinExistence type="inferred from homology"/>
<dbReference type="GO" id="GO:0043169">
    <property type="term" value="F:cation binding"/>
    <property type="evidence" value="ECO:0007669"/>
    <property type="project" value="InterPro"/>
</dbReference>
<comment type="subcellular location">
    <subcellularLocation>
        <location evidence="1">Membrane</location>
        <topology evidence="1">Peripheral membrane protein</topology>
    </subcellularLocation>
</comment>
<dbReference type="PANTHER" id="PTHR47992">
    <property type="entry name" value="PROTEIN PHOSPHATASE"/>
    <property type="match status" value="1"/>
</dbReference>
<dbReference type="GO" id="GO:0016020">
    <property type="term" value="C:membrane"/>
    <property type="evidence" value="ECO:0007669"/>
    <property type="project" value="UniProtKB-SubCell"/>
</dbReference>
<dbReference type="InterPro" id="IPR001932">
    <property type="entry name" value="PPM-type_phosphatase-like_dom"/>
</dbReference>
<organism evidence="4 5">
    <name type="scientific">Paramecium sonneborni</name>
    <dbReference type="NCBI Taxonomy" id="65129"/>
    <lineage>
        <taxon>Eukaryota</taxon>
        <taxon>Sar</taxon>
        <taxon>Alveolata</taxon>
        <taxon>Ciliophora</taxon>
        <taxon>Intramacronucleata</taxon>
        <taxon>Oligohymenophorea</taxon>
        <taxon>Peniculida</taxon>
        <taxon>Parameciidae</taxon>
        <taxon>Paramecium</taxon>
    </lineage>
</organism>
<comment type="similarity">
    <text evidence="2">Belongs to the PP2C family.</text>
</comment>
<dbReference type="PROSITE" id="PS51746">
    <property type="entry name" value="PPM_2"/>
    <property type="match status" value="1"/>
</dbReference>
<evidence type="ECO:0000313" key="4">
    <source>
        <dbReference type="EMBL" id="CAD8055233.1"/>
    </source>
</evidence>
<dbReference type="Pfam" id="PF00481">
    <property type="entry name" value="PP2C"/>
    <property type="match status" value="1"/>
</dbReference>
<dbReference type="InterPro" id="IPR015655">
    <property type="entry name" value="PP2C"/>
</dbReference>
<name>A0A8S1KM92_9CILI</name>
<reference evidence="4" key="1">
    <citation type="submission" date="2021-01" db="EMBL/GenBank/DDBJ databases">
        <authorList>
            <consortium name="Genoscope - CEA"/>
            <person name="William W."/>
        </authorList>
    </citation>
    <scope>NUCLEOTIDE SEQUENCE</scope>
</reference>
<dbReference type="InterPro" id="IPR000222">
    <property type="entry name" value="PP2C_BS"/>
</dbReference>
<accession>A0A8S1KM92</accession>